<evidence type="ECO:0000313" key="2">
    <source>
        <dbReference type="Proteomes" id="UP000821845"/>
    </source>
</evidence>
<reference evidence="1" key="1">
    <citation type="submission" date="2020-05" db="EMBL/GenBank/DDBJ databases">
        <title>Large-scale comparative analyses of tick genomes elucidate their genetic diversity and vector capacities.</title>
        <authorList>
            <person name="Jia N."/>
            <person name="Wang J."/>
            <person name="Shi W."/>
            <person name="Du L."/>
            <person name="Sun Y."/>
            <person name="Zhan W."/>
            <person name="Jiang J."/>
            <person name="Wang Q."/>
            <person name="Zhang B."/>
            <person name="Ji P."/>
            <person name="Sakyi L.B."/>
            <person name="Cui X."/>
            <person name="Yuan T."/>
            <person name="Jiang B."/>
            <person name="Yang W."/>
            <person name="Lam T.T.-Y."/>
            <person name="Chang Q."/>
            <person name="Ding S."/>
            <person name="Wang X."/>
            <person name="Zhu J."/>
            <person name="Ruan X."/>
            <person name="Zhao L."/>
            <person name="Wei J."/>
            <person name="Que T."/>
            <person name="Du C."/>
            <person name="Cheng J."/>
            <person name="Dai P."/>
            <person name="Han X."/>
            <person name="Huang E."/>
            <person name="Gao Y."/>
            <person name="Liu J."/>
            <person name="Shao H."/>
            <person name="Ye R."/>
            <person name="Li L."/>
            <person name="Wei W."/>
            <person name="Wang X."/>
            <person name="Wang C."/>
            <person name="Yang T."/>
            <person name="Huo Q."/>
            <person name="Li W."/>
            <person name="Guo W."/>
            <person name="Chen H."/>
            <person name="Zhou L."/>
            <person name="Ni X."/>
            <person name="Tian J."/>
            <person name="Zhou Y."/>
            <person name="Sheng Y."/>
            <person name="Liu T."/>
            <person name="Pan Y."/>
            <person name="Xia L."/>
            <person name="Li J."/>
            <person name="Zhao F."/>
            <person name="Cao W."/>
        </authorList>
    </citation>
    <scope>NUCLEOTIDE SEQUENCE</scope>
    <source>
        <strain evidence="1">Hyas-2018</strain>
    </source>
</reference>
<dbReference type="EMBL" id="CM023487">
    <property type="protein sequence ID" value="KAH6926316.1"/>
    <property type="molecule type" value="Genomic_DNA"/>
</dbReference>
<proteinExistence type="predicted"/>
<comment type="caution">
    <text evidence="1">The sequence shown here is derived from an EMBL/GenBank/DDBJ whole genome shotgun (WGS) entry which is preliminary data.</text>
</comment>
<keyword evidence="2" id="KW-1185">Reference proteome</keyword>
<protein>
    <submittedName>
        <fullName evidence="1">Uncharacterized protein</fullName>
    </submittedName>
</protein>
<sequence>MEVGRDMWKVTEVRSLPTSGSTFLWTPLSLRLHVVPLCRSTFLLIRETVAPPTHEKFGSLNSRSPCACTQDRARYDSIAVHFDTGYAAELRDILTSHPAFNHYLHLEQHWSDDFDLQKT</sequence>
<organism evidence="1 2">
    <name type="scientific">Hyalomma asiaticum</name>
    <name type="common">Tick</name>
    <dbReference type="NCBI Taxonomy" id="266040"/>
    <lineage>
        <taxon>Eukaryota</taxon>
        <taxon>Metazoa</taxon>
        <taxon>Ecdysozoa</taxon>
        <taxon>Arthropoda</taxon>
        <taxon>Chelicerata</taxon>
        <taxon>Arachnida</taxon>
        <taxon>Acari</taxon>
        <taxon>Parasitiformes</taxon>
        <taxon>Ixodida</taxon>
        <taxon>Ixodoidea</taxon>
        <taxon>Ixodidae</taxon>
        <taxon>Hyalomminae</taxon>
        <taxon>Hyalomma</taxon>
    </lineage>
</organism>
<dbReference type="Proteomes" id="UP000821845">
    <property type="component" value="Chromosome 7"/>
</dbReference>
<accession>A0ACB7RXB8</accession>
<gene>
    <name evidence="1" type="ORF">HPB50_016737</name>
</gene>
<evidence type="ECO:0000313" key="1">
    <source>
        <dbReference type="EMBL" id="KAH6926316.1"/>
    </source>
</evidence>
<name>A0ACB7RXB8_HYAAI</name>